<proteinExistence type="predicted"/>
<keyword evidence="2" id="KW-0902">Two-component regulatory system</keyword>
<sequence length="217" mass="24968">MVTSGKNIRILLMEDELDLGETLKEMLEDEGYVVRWVKDGIVAAEATYDGKFDLYIFDINVPELNGLELLASLRNAEDKTPAIFISALLDLESMKKAFKIGAEDYIKKPFFPEELLLRIEAKFNTLNESINYKKLHYDPKSKELRKGEEMIFLSKKQQELFHIFITQLNKTLEPSIIMEYTSITSLPSLRVAINKLKLMTGLEIRSIHGIGYRLEES</sequence>
<dbReference type="PANTHER" id="PTHR48111:SF1">
    <property type="entry name" value="TWO-COMPONENT RESPONSE REGULATOR ORR33"/>
    <property type="match status" value="1"/>
</dbReference>
<protein>
    <submittedName>
        <fullName evidence="8">Two-component response regulator</fullName>
    </submittedName>
</protein>
<dbReference type="GO" id="GO:0000976">
    <property type="term" value="F:transcription cis-regulatory region binding"/>
    <property type="evidence" value="ECO:0007669"/>
    <property type="project" value="TreeGrafter"/>
</dbReference>
<dbReference type="PANTHER" id="PTHR48111">
    <property type="entry name" value="REGULATOR OF RPOS"/>
    <property type="match status" value="1"/>
</dbReference>
<evidence type="ECO:0000313" key="8">
    <source>
        <dbReference type="EMBL" id="CAA6803714.1"/>
    </source>
</evidence>
<evidence type="ECO:0000256" key="2">
    <source>
        <dbReference type="ARBA" id="ARBA00023012"/>
    </source>
</evidence>
<evidence type="ECO:0000256" key="4">
    <source>
        <dbReference type="ARBA" id="ARBA00023125"/>
    </source>
</evidence>
<evidence type="ECO:0000256" key="6">
    <source>
        <dbReference type="PROSITE-ProRule" id="PRU00169"/>
    </source>
</evidence>
<reference evidence="8" key="1">
    <citation type="submission" date="2020-01" db="EMBL/GenBank/DDBJ databases">
        <authorList>
            <person name="Meier V. D."/>
            <person name="Meier V D."/>
        </authorList>
    </citation>
    <scope>NUCLEOTIDE SEQUENCE</scope>
    <source>
        <strain evidence="8">HLG_WM_MAG_06</strain>
    </source>
</reference>
<evidence type="ECO:0000256" key="3">
    <source>
        <dbReference type="ARBA" id="ARBA00023015"/>
    </source>
</evidence>
<dbReference type="InterPro" id="IPR001789">
    <property type="entry name" value="Sig_transdc_resp-reg_receiver"/>
</dbReference>
<dbReference type="GO" id="GO:0032993">
    <property type="term" value="C:protein-DNA complex"/>
    <property type="evidence" value="ECO:0007669"/>
    <property type="project" value="TreeGrafter"/>
</dbReference>
<evidence type="ECO:0000259" key="7">
    <source>
        <dbReference type="PROSITE" id="PS50110"/>
    </source>
</evidence>
<dbReference type="InterPro" id="IPR011006">
    <property type="entry name" value="CheY-like_superfamily"/>
</dbReference>
<dbReference type="Pfam" id="PF00072">
    <property type="entry name" value="Response_reg"/>
    <property type="match status" value="1"/>
</dbReference>
<dbReference type="PROSITE" id="PS50110">
    <property type="entry name" value="RESPONSE_REGULATORY"/>
    <property type="match status" value="1"/>
</dbReference>
<evidence type="ECO:0000256" key="5">
    <source>
        <dbReference type="ARBA" id="ARBA00023163"/>
    </source>
</evidence>
<accession>A0A6S6SFC1</accession>
<organism evidence="8">
    <name type="scientific">uncultured Sulfurovum sp</name>
    <dbReference type="NCBI Taxonomy" id="269237"/>
    <lineage>
        <taxon>Bacteria</taxon>
        <taxon>Pseudomonadati</taxon>
        <taxon>Campylobacterota</taxon>
        <taxon>Epsilonproteobacteria</taxon>
        <taxon>Campylobacterales</taxon>
        <taxon>Sulfurovaceae</taxon>
        <taxon>Sulfurovum</taxon>
        <taxon>environmental samples</taxon>
    </lineage>
</organism>
<dbReference type="SUPFAM" id="SSF46894">
    <property type="entry name" value="C-terminal effector domain of the bipartite response regulators"/>
    <property type="match status" value="1"/>
</dbReference>
<feature type="domain" description="Response regulatory" evidence="7">
    <location>
        <begin position="9"/>
        <end position="123"/>
    </location>
</feature>
<keyword evidence="4" id="KW-0238">DNA-binding</keyword>
<dbReference type="AlphaFoldDB" id="A0A6S6SFC1"/>
<gene>
    <name evidence="8" type="ORF">HELGO_WM13989</name>
</gene>
<dbReference type="InterPro" id="IPR036388">
    <property type="entry name" value="WH-like_DNA-bd_sf"/>
</dbReference>
<dbReference type="SMART" id="SM00448">
    <property type="entry name" value="REC"/>
    <property type="match status" value="1"/>
</dbReference>
<keyword evidence="5" id="KW-0804">Transcription</keyword>
<keyword evidence="1 6" id="KW-0597">Phosphoprotein</keyword>
<dbReference type="GO" id="GO:0000156">
    <property type="term" value="F:phosphorelay response regulator activity"/>
    <property type="evidence" value="ECO:0007669"/>
    <property type="project" value="TreeGrafter"/>
</dbReference>
<dbReference type="Gene3D" id="1.10.10.10">
    <property type="entry name" value="Winged helix-like DNA-binding domain superfamily/Winged helix DNA-binding domain"/>
    <property type="match status" value="1"/>
</dbReference>
<keyword evidence="3" id="KW-0805">Transcription regulation</keyword>
<dbReference type="SUPFAM" id="SSF52172">
    <property type="entry name" value="CheY-like"/>
    <property type="match status" value="1"/>
</dbReference>
<dbReference type="InterPro" id="IPR039420">
    <property type="entry name" value="WalR-like"/>
</dbReference>
<name>A0A6S6SFC1_9BACT</name>
<dbReference type="Gene3D" id="3.40.50.2300">
    <property type="match status" value="1"/>
</dbReference>
<dbReference type="GO" id="GO:0006355">
    <property type="term" value="P:regulation of DNA-templated transcription"/>
    <property type="evidence" value="ECO:0007669"/>
    <property type="project" value="InterPro"/>
</dbReference>
<feature type="modified residue" description="4-aspartylphosphate" evidence="6">
    <location>
        <position position="58"/>
    </location>
</feature>
<dbReference type="GO" id="GO:0005829">
    <property type="term" value="C:cytosol"/>
    <property type="evidence" value="ECO:0007669"/>
    <property type="project" value="TreeGrafter"/>
</dbReference>
<dbReference type="InterPro" id="IPR016032">
    <property type="entry name" value="Sig_transdc_resp-reg_C-effctor"/>
</dbReference>
<dbReference type="EMBL" id="CACVAP010000041">
    <property type="protein sequence ID" value="CAA6803714.1"/>
    <property type="molecule type" value="Genomic_DNA"/>
</dbReference>
<evidence type="ECO:0000256" key="1">
    <source>
        <dbReference type="ARBA" id="ARBA00022553"/>
    </source>
</evidence>